<keyword evidence="3" id="KW-1185">Reference proteome</keyword>
<feature type="compositionally biased region" description="Low complexity" evidence="1">
    <location>
        <begin position="70"/>
        <end position="96"/>
    </location>
</feature>
<evidence type="ECO:0000313" key="3">
    <source>
        <dbReference type="Proteomes" id="UP000243459"/>
    </source>
</evidence>
<name>A0A5P1EBI9_ASPOF</name>
<sequence length="194" mass="20050">MGLSLSPRQRSPAHSRDPKFQPLRSLIPPQIFNRSSSSVSYEASTTSMISSSLSWPKISPHEIPNHCPEISSRTSPAASTTTTSSIFRSAASRSAIPNSGPTGDLRTVIGGSGSCGSGDRARRHCGCCGGGPTGDLRTVIGDLVGDGGGAPIEDRRCCGCLVGDGGGAPIEDLRRDWGSQGDGGGALIEDLRRD</sequence>
<gene>
    <name evidence="2" type="ORF">A4U43_C07F12890</name>
</gene>
<dbReference type="Proteomes" id="UP000243459">
    <property type="component" value="Chromosome 7"/>
</dbReference>
<feature type="region of interest" description="Disordered" evidence="1">
    <location>
        <begin position="1"/>
        <end position="28"/>
    </location>
</feature>
<protein>
    <submittedName>
        <fullName evidence="2">Uncharacterized protein</fullName>
    </submittedName>
</protein>
<dbReference type="EMBL" id="CM007387">
    <property type="protein sequence ID" value="ONK63246.1"/>
    <property type="molecule type" value="Genomic_DNA"/>
</dbReference>
<evidence type="ECO:0000313" key="2">
    <source>
        <dbReference type="EMBL" id="ONK63246.1"/>
    </source>
</evidence>
<proteinExistence type="predicted"/>
<feature type="region of interest" description="Disordered" evidence="1">
    <location>
        <begin position="171"/>
        <end position="194"/>
    </location>
</feature>
<reference evidence="3" key="1">
    <citation type="journal article" date="2017" name="Nat. Commun.">
        <title>The asparagus genome sheds light on the origin and evolution of a young Y chromosome.</title>
        <authorList>
            <person name="Harkess A."/>
            <person name="Zhou J."/>
            <person name="Xu C."/>
            <person name="Bowers J.E."/>
            <person name="Van der Hulst R."/>
            <person name="Ayyampalayam S."/>
            <person name="Mercati F."/>
            <person name="Riccardi P."/>
            <person name="McKain M.R."/>
            <person name="Kakrana A."/>
            <person name="Tang H."/>
            <person name="Ray J."/>
            <person name="Groenendijk J."/>
            <person name="Arikit S."/>
            <person name="Mathioni S.M."/>
            <person name="Nakano M."/>
            <person name="Shan H."/>
            <person name="Telgmann-Rauber A."/>
            <person name="Kanno A."/>
            <person name="Yue Z."/>
            <person name="Chen H."/>
            <person name="Li W."/>
            <person name="Chen Y."/>
            <person name="Xu X."/>
            <person name="Zhang Y."/>
            <person name="Luo S."/>
            <person name="Chen H."/>
            <person name="Gao J."/>
            <person name="Mao Z."/>
            <person name="Pires J.C."/>
            <person name="Luo M."/>
            <person name="Kudrna D."/>
            <person name="Wing R.A."/>
            <person name="Meyers B.C."/>
            <person name="Yi K."/>
            <person name="Kong H."/>
            <person name="Lavrijsen P."/>
            <person name="Sunseri F."/>
            <person name="Falavigna A."/>
            <person name="Ye Y."/>
            <person name="Leebens-Mack J.H."/>
            <person name="Chen G."/>
        </authorList>
    </citation>
    <scope>NUCLEOTIDE SEQUENCE [LARGE SCALE GENOMIC DNA]</scope>
    <source>
        <strain evidence="3">cv. DH0086</strain>
    </source>
</reference>
<accession>A0A5P1EBI9</accession>
<dbReference type="Gramene" id="ONK63246">
    <property type="protein sequence ID" value="ONK63246"/>
    <property type="gene ID" value="A4U43_C07F12890"/>
</dbReference>
<organism evidence="2 3">
    <name type="scientific">Asparagus officinalis</name>
    <name type="common">Garden asparagus</name>
    <dbReference type="NCBI Taxonomy" id="4686"/>
    <lineage>
        <taxon>Eukaryota</taxon>
        <taxon>Viridiplantae</taxon>
        <taxon>Streptophyta</taxon>
        <taxon>Embryophyta</taxon>
        <taxon>Tracheophyta</taxon>
        <taxon>Spermatophyta</taxon>
        <taxon>Magnoliopsida</taxon>
        <taxon>Liliopsida</taxon>
        <taxon>Asparagales</taxon>
        <taxon>Asparagaceae</taxon>
        <taxon>Asparagoideae</taxon>
        <taxon>Asparagus</taxon>
    </lineage>
</organism>
<evidence type="ECO:0000256" key="1">
    <source>
        <dbReference type="SAM" id="MobiDB-lite"/>
    </source>
</evidence>
<dbReference type="AlphaFoldDB" id="A0A5P1EBI9"/>
<feature type="region of interest" description="Disordered" evidence="1">
    <location>
        <begin position="63"/>
        <end position="105"/>
    </location>
</feature>